<reference evidence="7 8" key="1">
    <citation type="submission" date="2022-05" db="EMBL/GenBank/DDBJ databases">
        <title>Chromosome-level reference genomes for two strains of Caenorhabditis briggsae: an improved platform for comparative genomics.</title>
        <authorList>
            <person name="Stevens L."/>
            <person name="Andersen E.C."/>
        </authorList>
    </citation>
    <scope>NUCLEOTIDE SEQUENCE [LARGE SCALE GENOMIC DNA]</scope>
    <source>
        <strain evidence="7">QX1410_ONT</strain>
        <tissue evidence="7">Whole-organism</tissue>
    </source>
</reference>
<evidence type="ECO:0000313" key="7">
    <source>
        <dbReference type="EMBL" id="ULT93954.1"/>
    </source>
</evidence>
<dbReference type="AlphaFoldDB" id="A0AAE9A977"/>
<feature type="transmembrane region" description="Helical" evidence="6">
    <location>
        <begin position="35"/>
        <end position="52"/>
    </location>
</feature>
<proteinExistence type="predicted"/>
<dbReference type="Gene3D" id="1.20.1250.20">
    <property type="entry name" value="MFS general substrate transporter like domains"/>
    <property type="match status" value="1"/>
</dbReference>
<evidence type="ECO:0000256" key="3">
    <source>
        <dbReference type="ARBA" id="ARBA00022989"/>
    </source>
</evidence>
<evidence type="ECO:0008006" key="9">
    <source>
        <dbReference type="Google" id="ProtNLM"/>
    </source>
</evidence>
<feature type="transmembrane region" description="Helical" evidence="6">
    <location>
        <begin position="186"/>
        <end position="207"/>
    </location>
</feature>
<dbReference type="GO" id="GO:0016020">
    <property type="term" value="C:membrane"/>
    <property type="evidence" value="ECO:0007669"/>
    <property type="project" value="UniProtKB-SubCell"/>
</dbReference>
<feature type="transmembrane region" description="Helical" evidence="6">
    <location>
        <begin position="95"/>
        <end position="117"/>
    </location>
</feature>
<organism evidence="7 8">
    <name type="scientific">Caenorhabditis briggsae</name>
    <dbReference type="NCBI Taxonomy" id="6238"/>
    <lineage>
        <taxon>Eukaryota</taxon>
        <taxon>Metazoa</taxon>
        <taxon>Ecdysozoa</taxon>
        <taxon>Nematoda</taxon>
        <taxon>Chromadorea</taxon>
        <taxon>Rhabditida</taxon>
        <taxon>Rhabditina</taxon>
        <taxon>Rhabditomorpha</taxon>
        <taxon>Rhabditoidea</taxon>
        <taxon>Rhabditidae</taxon>
        <taxon>Peloderinae</taxon>
        <taxon>Caenorhabditis</taxon>
    </lineage>
</organism>
<evidence type="ECO:0000256" key="6">
    <source>
        <dbReference type="SAM" id="Phobius"/>
    </source>
</evidence>
<dbReference type="InterPro" id="IPR036259">
    <property type="entry name" value="MFS_trans_sf"/>
</dbReference>
<keyword evidence="4 6" id="KW-0472">Membrane</keyword>
<feature type="transmembrane region" description="Helical" evidence="6">
    <location>
        <begin position="123"/>
        <end position="147"/>
    </location>
</feature>
<keyword evidence="2 6" id="KW-0812">Transmembrane</keyword>
<name>A0AAE9A977_CAEBR</name>
<keyword evidence="3 6" id="KW-1133">Transmembrane helix</keyword>
<dbReference type="SUPFAM" id="SSF103473">
    <property type="entry name" value="MFS general substrate transporter"/>
    <property type="match status" value="1"/>
</dbReference>
<feature type="transmembrane region" description="Helical" evidence="6">
    <location>
        <begin position="64"/>
        <end position="83"/>
    </location>
</feature>
<gene>
    <name evidence="7" type="ORF">L3Y34_003451</name>
</gene>
<evidence type="ECO:0000313" key="8">
    <source>
        <dbReference type="Proteomes" id="UP000827892"/>
    </source>
</evidence>
<feature type="compositionally biased region" description="Basic and acidic residues" evidence="5">
    <location>
        <begin position="225"/>
        <end position="250"/>
    </location>
</feature>
<dbReference type="EMBL" id="CP090894">
    <property type="protein sequence ID" value="ULT93954.1"/>
    <property type="molecule type" value="Genomic_DNA"/>
</dbReference>
<protein>
    <recommendedName>
        <fullName evidence="9">Major facilitator superfamily (MFS) profile domain-containing protein</fullName>
    </recommendedName>
</protein>
<accession>A0AAE9A977</accession>
<sequence>MSTQVPPPEKVENAEPEKTVNICTVFADPQLRKNILILWLMWFVTGMTAYLTDLCGGDMTKNFWVGQFLSGILLSVVRIIMGFADGYLPWMGRRFVLLCSQSLAIVFFGCVIAFLFAGEKGQWYYTAVYLAAFVFTSIVWEPCYLCASELMPTDVRATSTASCSIVGRFANIGASMLSGLKTVYEPGVHMISISLGLTNVIAAYFFLQETKNCSLDKAGTTAAKPAEKANEQEMTDLIDRSIQNEDLEKK</sequence>
<evidence type="ECO:0000256" key="2">
    <source>
        <dbReference type="ARBA" id="ARBA00022692"/>
    </source>
</evidence>
<dbReference type="PANTHER" id="PTHR24064">
    <property type="entry name" value="SOLUTE CARRIER FAMILY 22 MEMBER"/>
    <property type="match status" value="1"/>
</dbReference>
<evidence type="ECO:0000256" key="1">
    <source>
        <dbReference type="ARBA" id="ARBA00004141"/>
    </source>
</evidence>
<evidence type="ECO:0000256" key="5">
    <source>
        <dbReference type="SAM" id="MobiDB-lite"/>
    </source>
</evidence>
<feature type="region of interest" description="Disordered" evidence="5">
    <location>
        <begin position="222"/>
        <end position="250"/>
    </location>
</feature>
<dbReference type="Proteomes" id="UP000827892">
    <property type="component" value="Chromosome IV"/>
</dbReference>
<evidence type="ECO:0000256" key="4">
    <source>
        <dbReference type="ARBA" id="ARBA00023136"/>
    </source>
</evidence>
<comment type="subcellular location">
    <subcellularLocation>
        <location evidence="1">Membrane</location>
        <topology evidence="1">Multi-pass membrane protein</topology>
    </subcellularLocation>
</comment>